<reference evidence="2 3" key="1">
    <citation type="submission" date="2023-07" db="EMBL/GenBank/DDBJ databases">
        <title>Genomic Encyclopedia of Type Strains, Phase IV (KMG-IV): sequencing the most valuable type-strain genomes for metagenomic binning, comparative biology and taxonomic classification.</title>
        <authorList>
            <person name="Goeker M."/>
        </authorList>
    </citation>
    <scope>NUCLEOTIDE SEQUENCE [LARGE SCALE GENOMIC DNA]</scope>
    <source>
        <strain evidence="2 3">DSM 23948</strain>
    </source>
</reference>
<dbReference type="Pfam" id="PF08378">
    <property type="entry name" value="NERD"/>
    <property type="match status" value="1"/>
</dbReference>
<evidence type="ECO:0000313" key="2">
    <source>
        <dbReference type="EMBL" id="MDQ0153847.1"/>
    </source>
</evidence>
<dbReference type="RefSeq" id="WP_307148473.1">
    <property type="nucleotide sequence ID" value="NZ_JAUSTU010000001.1"/>
</dbReference>
<name>A0ABT9UYS2_9BACL</name>
<feature type="domain" description="NERD" evidence="1">
    <location>
        <begin position="37"/>
        <end position="147"/>
    </location>
</feature>
<comment type="caution">
    <text evidence="2">The sequence shown here is derived from an EMBL/GenBank/DDBJ whole genome shotgun (WGS) entry which is preliminary data.</text>
</comment>
<evidence type="ECO:0000259" key="1">
    <source>
        <dbReference type="PROSITE" id="PS50965"/>
    </source>
</evidence>
<organism evidence="2 3">
    <name type="scientific">Anoxybacillus andreesenii</name>
    <dbReference type="NCBI Taxonomy" id="1325932"/>
    <lineage>
        <taxon>Bacteria</taxon>
        <taxon>Bacillati</taxon>
        <taxon>Bacillota</taxon>
        <taxon>Bacilli</taxon>
        <taxon>Bacillales</taxon>
        <taxon>Anoxybacillaceae</taxon>
        <taxon>Anoxybacillus</taxon>
    </lineage>
</organism>
<keyword evidence="3" id="KW-1185">Reference proteome</keyword>
<dbReference type="EMBL" id="JAUSTU010000001">
    <property type="protein sequence ID" value="MDQ0153847.1"/>
    <property type="molecule type" value="Genomic_DNA"/>
</dbReference>
<proteinExistence type="predicted"/>
<evidence type="ECO:0000313" key="3">
    <source>
        <dbReference type="Proteomes" id="UP001231362"/>
    </source>
</evidence>
<sequence>MIIKPRIESPELLIFRILSSRTDLSEKAYQHYLSLEKGFIGEKKFDDWSNTFLEEWTFINDLLLEHRNSFFQLDSIGVTQNELYLFDVKNYEGDYVIKDDVWQTTTGLEIKNPLHQLQRCETLLRRFLQEHGFTMKIKPFLIFIHPHFTLYNAPLDPCIVLPTQIETFFKKLQSVIVNNGHKQKKLAEILISAHHPSYPNSLLPSYEYNELAKGSVCIKCQSLIEVRTAEQSKFVCPHCHYKESNQAVILRSFRELKLLFPDKKITSTVINDWCNGIIGIRTIQRILAKNFELKGHGRSAYYTD</sequence>
<gene>
    <name evidence="2" type="ORF">J2S07_000145</name>
</gene>
<dbReference type="InterPro" id="IPR011528">
    <property type="entry name" value="NERD"/>
</dbReference>
<dbReference type="Proteomes" id="UP001231362">
    <property type="component" value="Unassembled WGS sequence"/>
</dbReference>
<protein>
    <submittedName>
        <fullName evidence="2">RNA-binding Zn-ribbon protein involved in translation (DUF1610 family)</fullName>
    </submittedName>
</protein>
<accession>A0ABT9UYS2</accession>
<dbReference type="PROSITE" id="PS50965">
    <property type="entry name" value="NERD"/>
    <property type="match status" value="1"/>
</dbReference>